<evidence type="ECO:0000313" key="1">
    <source>
        <dbReference type="EMBL" id="MDR7357149.1"/>
    </source>
</evidence>
<dbReference type="Proteomes" id="UP001183817">
    <property type="component" value="Unassembled WGS sequence"/>
</dbReference>
<dbReference type="EMBL" id="JAVDYI010000001">
    <property type="protein sequence ID" value="MDR7357149.1"/>
    <property type="molecule type" value="Genomic_DNA"/>
</dbReference>
<dbReference type="PANTHER" id="PTHR34387:SF1">
    <property type="entry name" value="PERIPLASMIC IMMUNOGENIC PROTEIN"/>
    <property type="match status" value="1"/>
</dbReference>
<dbReference type="Pfam" id="PF04402">
    <property type="entry name" value="SIMPL"/>
    <property type="match status" value="1"/>
</dbReference>
<reference evidence="1 2" key="1">
    <citation type="submission" date="2023-07" db="EMBL/GenBank/DDBJ databases">
        <title>Sequencing the genomes of 1000 actinobacteria strains.</title>
        <authorList>
            <person name="Klenk H.-P."/>
        </authorList>
    </citation>
    <scope>NUCLEOTIDE SEQUENCE [LARGE SCALE GENOMIC DNA]</scope>
    <source>
        <strain evidence="1 2">DSM 20167</strain>
    </source>
</reference>
<protein>
    <submittedName>
        <fullName evidence="1">Uncharacterized protein YggE</fullName>
    </submittedName>
</protein>
<dbReference type="Gene3D" id="3.30.70.2970">
    <property type="entry name" value="Protein of unknown function (DUF541), domain 2"/>
    <property type="match status" value="1"/>
</dbReference>
<name>A0ABU2BGR0_9MICC</name>
<dbReference type="PANTHER" id="PTHR34387">
    <property type="entry name" value="SLR1258 PROTEIN"/>
    <property type="match status" value="1"/>
</dbReference>
<sequence length="218" mass="22626">MRRTPAITVRGTASATAVPDVMGISLTVQVHHAQAAEAFGLASERARDVIESVLVAAPGANLATTGIALAARNAWRNEESVLDGYDAETNIEASELTTDNVTWVLAAAVAAGGDALRIHSMNAEVSDAADALRAARESAFADARSKAEHLASLAGARLGPVLLVREVAGEPVLPLQRTKSTQFAAESMPVVAGRRQLSVTLEIRWELSADEPSPGAGA</sequence>
<dbReference type="InterPro" id="IPR052022">
    <property type="entry name" value="26kDa_periplasmic_antigen"/>
</dbReference>
<comment type="caution">
    <text evidence="1">The sequence shown here is derived from an EMBL/GenBank/DDBJ whole genome shotgun (WGS) entry which is preliminary data.</text>
</comment>
<dbReference type="Gene3D" id="3.30.110.170">
    <property type="entry name" value="Protein of unknown function (DUF541), domain 1"/>
    <property type="match status" value="1"/>
</dbReference>
<dbReference type="InterPro" id="IPR007497">
    <property type="entry name" value="SIMPL/DUF541"/>
</dbReference>
<dbReference type="RefSeq" id="WP_310288406.1">
    <property type="nucleotide sequence ID" value="NZ_BAAAWO010000001.1"/>
</dbReference>
<keyword evidence="2" id="KW-1185">Reference proteome</keyword>
<proteinExistence type="predicted"/>
<organism evidence="1 2">
    <name type="scientific">Paeniglutamicibacter sulfureus</name>
    <dbReference type="NCBI Taxonomy" id="43666"/>
    <lineage>
        <taxon>Bacteria</taxon>
        <taxon>Bacillati</taxon>
        <taxon>Actinomycetota</taxon>
        <taxon>Actinomycetes</taxon>
        <taxon>Micrococcales</taxon>
        <taxon>Micrococcaceae</taxon>
        <taxon>Paeniglutamicibacter</taxon>
    </lineage>
</organism>
<evidence type="ECO:0000313" key="2">
    <source>
        <dbReference type="Proteomes" id="UP001183817"/>
    </source>
</evidence>
<accession>A0ABU2BGR0</accession>
<gene>
    <name evidence="1" type="ORF">J2S64_000840</name>
</gene>